<feature type="transmembrane region" description="Helical" evidence="1">
    <location>
        <begin position="21"/>
        <end position="38"/>
    </location>
</feature>
<comment type="caution">
    <text evidence="2">The sequence shown here is derived from an EMBL/GenBank/DDBJ whole genome shotgun (WGS) entry which is preliminary data.</text>
</comment>
<gene>
    <name evidence="2" type="ORF">ACFSCY_38210</name>
</gene>
<feature type="transmembrane region" description="Helical" evidence="1">
    <location>
        <begin position="50"/>
        <end position="68"/>
    </location>
</feature>
<evidence type="ECO:0008006" key="4">
    <source>
        <dbReference type="Google" id="ProtNLM"/>
    </source>
</evidence>
<evidence type="ECO:0000313" key="3">
    <source>
        <dbReference type="Proteomes" id="UP001597145"/>
    </source>
</evidence>
<keyword evidence="1" id="KW-0812">Transmembrane</keyword>
<dbReference type="Pfam" id="PF03988">
    <property type="entry name" value="DUF347"/>
    <property type="match status" value="4"/>
</dbReference>
<dbReference type="Proteomes" id="UP001597145">
    <property type="component" value="Unassembled WGS sequence"/>
</dbReference>
<feature type="transmembrane region" description="Helical" evidence="1">
    <location>
        <begin position="101"/>
        <end position="122"/>
    </location>
</feature>
<sequence>MSTSARHDSTAPARRITANKVPQVTLFFWIVKILTTGFGEAASDALVRSARVLAVVAVGLALAASLVAQVRATRYVPWLYWLTVALVGVFGTMAADIPQFLGFPVWVSSLGYLVAVGAVFAAWYRVEGTLSFASITTRRRECFYWSAVLATFALGTAVGDLTADSWKLGNLASGVLFAALFCVPLVARRWLGLGAIATFWIAYVLTRPLGASFADWMGVPAFRGGLGIETAVVAVIWALAFAGVVVFLAATRNDALSAAKEPQPAPAAG</sequence>
<protein>
    <recommendedName>
        <fullName evidence="4">Membrane-anchored protein</fullName>
    </recommendedName>
</protein>
<keyword evidence="1" id="KW-0472">Membrane</keyword>
<feature type="transmembrane region" description="Helical" evidence="1">
    <location>
        <begin position="165"/>
        <end position="183"/>
    </location>
</feature>
<keyword evidence="3" id="KW-1185">Reference proteome</keyword>
<feature type="transmembrane region" description="Helical" evidence="1">
    <location>
        <begin position="226"/>
        <end position="250"/>
    </location>
</feature>
<proteinExistence type="predicted"/>
<feature type="transmembrane region" description="Helical" evidence="1">
    <location>
        <begin position="75"/>
        <end position="95"/>
    </location>
</feature>
<reference evidence="3" key="1">
    <citation type="journal article" date="2019" name="Int. J. Syst. Evol. Microbiol.">
        <title>The Global Catalogue of Microorganisms (GCM) 10K type strain sequencing project: providing services to taxonomists for standard genome sequencing and annotation.</title>
        <authorList>
            <consortium name="The Broad Institute Genomics Platform"/>
            <consortium name="The Broad Institute Genome Sequencing Center for Infectious Disease"/>
            <person name="Wu L."/>
            <person name="Ma J."/>
        </authorList>
    </citation>
    <scope>NUCLEOTIDE SEQUENCE [LARGE SCALE GENOMIC DNA]</scope>
    <source>
        <strain evidence="3">JCM 12165</strain>
    </source>
</reference>
<accession>A0ABW4FY44</accession>
<dbReference type="InterPro" id="IPR007136">
    <property type="entry name" value="DUF347"/>
</dbReference>
<keyword evidence="1" id="KW-1133">Transmembrane helix</keyword>
<feature type="transmembrane region" description="Helical" evidence="1">
    <location>
        <begin position="190"/>
        <end position="206"/>
    </location>
</feature>
<feature type="transmembrane region" description="Helical" evidence="1">
    <location>
        <begin position="142"/>
        <end position="159"/>
    </location>
</feature>
<organism evidence="2 3">
    <name type="scientific">Pseudonocardia aurantiaca</name>
    <dbReference type="NCBI Taxonomy" id="75290"/>
    <lineage>
        <taxon>Bacteria</taxon>
        <taxon>Bacillati</taxon>
        <taxon>Actinomycetota</taxon>
        <taxon>Actinomycetes</taxon>
        <taxon>Pseudonocardiales</taxon>
        <taxon>Pseudonocardiaceae</taxon>
        <taxon>Pseudonocardia</taxon>
    </lineage>
</organism>
<dbReference type="RefSeq" id="WP_343981527.1">
    <property type="nucleotide sequence ID" value="NZ_BAAAJG010000014.1"/>
</dbReference>
<evidence type="ECO:0000256" key="1">
    <source>
        <dbReference type="SAM" id="Phobius"/>
    </source>
</evidence>
<name>A0ABW4FY44_9PSEU</name>
<evidence type="ECO:0000313" key="2">
    <source>
        <dbReference type="EMBL" id="MFD1535257.1"/>
    </source>
</evidence>
<dbReference type="EMBL" id="JBHUCP010000052">
    <property type="protein sequence ID" value="MFD1535257.1"/>
    <property type="molecule type" value="Genomic_DNA"/>
</dbReference>